<dbReference type="InterPro" id="IPR002683">
    <property type="entry name" value="PsbP_C"/>
</dbReference>
<dbReference type="InterPro" id="IPR016123">
    <property type="entry name" value="Mog1/PsbP_a/b/a-sand"/>
</dbReference>
<dbReference type="AlphaFoldDB" id="A0A2P2JQK5"/>
<accession>A0A2P2JQK5</accession>
<proteinExistence type="predicted"/>
<feature type="domain" description="PsbP C-terminal" evidence="1">
    <location>
        <begin position="107"/>
        <end position="259"/>
    </location>
</feature>
<reference evidence="2" key="1">
    <citation type="submission" date="2018-02" db="EMBL/GenBank/DDBJ databases">
        <title>Rhizophora mucronata_Transcriptome.</title>
        <authorList>
            <person name="Meera S.P."/>
            <person name="Sreeshan A."/>
            <person name="Augustine A."/>
        </authorList>
    </citation>
    <scope>NUCLEOTIDE SEQUENCE</scope>
    <source>
        <tissue evidence="2">Leaf</tissue>
    </source>
</reference>
<dbReference type="EMBL" id="GGEC01015271">
    <property type="protein sequence ID" value="MBW95754.1"/>
    <property type="molecule type" value="Transcribed_RNA"/>
</dbReference>
<evidence type="ECO:0000259" key="1">
    <source>
        <dbReference type="Pfam" id="PF01789"/>
    </source>
</evidence>
<dbReference type="PANTHER" id="PTHR31407:SF3">
    <property type="entry name" value="PSBP DOMAIN-CONTAINING PROTEIN 2, CHLOROPLASTIC"/>
    <property type="match status" value="1"/>
</dbReference>
<dbReference type="PANTHER" id="PTHR31407">
    <property type="match status" value="1"/>
</dbReference>
<dbReference type="Gene3D" id="3.40.1000.10">
    <property type="entry name" value="Mog1/PsbP, alpha/beta/alpha sandwich"/>
    <property type="match status" value="1"/>
</dbReference>
<dbReference type="SUPFAM" id="SSF55724">
    <property type="entry name" value="Mog1p/PsbP-like"/>
    <property type="match status" value="1"/>
</dbReference>
<protein>
    <recommendedName>
        <fullName evidence="1">PsbP C-terminal domain-containing protein</fullName>
    </recommendedName>
</protein>
<dbReference type="GO" id="GO:0005509">
    <property type="term" value="F:calcium ion binding"/>
    <property type="evidence" value="ECO:0007669"/>
    <property type="project" value="InterPro"/>
</dbReference>
<name>A0A2P2JQK5_RHIMU</name>
<organism evidence="2">
    <name type="scientific">Rhizophora mucronata</name>
    <name type="common">Asiatic mangrove</name>
    <dbReference type="NCBI Taxonomy" id="61149"/>
    <lineage>
        <taxon>Eukaryota</taxon>
        <taxon>Viridiplantae</taxon>
        <taxon>Streptophyta</taxon>
        <taxon>Embryophyta</taxon>
        <taxon>Tracheophyta</taxon>
        <taxon>Spermatophyta</taxon>
        <taxon>Magnoliopsida</taxon>
        <taxon>eudicotyledons</taxon>
        <taxon>Gunneridae</taxon>
        <taxon>Pentapetalae</taxon>
        <taxon>rosids</taxon>
        <taxon>fabids</taxon>
        <taxon>Malpighiales</taxon>
        <taxon>Rhizophoraceae</taxon>
        <taxon>Rhizophora</taxon>
    </lineage>
</organism>
<dbReference type="GO" id="GO:0015979">
    <property type="term" value="P:photosynthesis"/>
    <property type="evidence" value="ECO:0007669"/>
    <property type="project" value="InterPro"/>
</dbReference>
<evidence type="ECO:0000313" key="2">
    <source>
        <dbReference type="EMBL" id="MBW95754.1"/>
    </source>
</evidence>
<dbReference type="Pfam" id="PF01789">
    <property type="entry name" value="PsbP"/>
    <property type="match status" value="1"/>
</dbReference>
<dbReference type="GO" id="GO:0009654">
    <property type="term" value="C:photosystem II oxygen evolving complex"/>
    <property type="evidence" value="ECO:0007669"/>
    <property type="project" value="InterPro"/>
</dbReference>
<sequence length="263" mass="29444">MASRVCLSISLTSTRDGSSLSSFSYHQNHCFKSVPRNNFFPGVVVLPRASISTHKPQQNSHGAHDDDPFQEILCWSKRRLNLSVLLALFINGSFQDMPNIALANEFELQRYTDSKEGFTLLTPSSYVKVDKAGATVLFEEGSNNIGVVVSPVRLSSLREFGSPQFVADKLIQAERRKESTKNAELIGVMERLGHGGLQKYEFEYKIDNSRGGMKRIFSAAFVTSKKLYILNIARLDKLESPLDSHTRKILEEVLHSFDIAPTT</sequence>
<dbReference type="GO" id="GO:0019898">
    <property type="term" value="C:extrinsic component of membrane"/>
    <property type="evidence" value="ECO:0007669"/>
    <property type="project" value="InterPro"/>
</dbReference>